<evidence type="ECO:0000313" key="2">
    <source>
        <dbReference type="EMBL" id="AFK06229.1"/>
    </source>
</evidence>
<dbReference type="KEGG" id="mpg:Theba_0503"/>
<dbReference type="STRING" id="660470.Theba_0503"/>
<accession>I2F2S6</accession>
<protein>
    <recommendedName>
        <fullName evidence="1">PrcB C-terminal domain-containing protein</fullName>
    </recommendedName>
</protein>
<dbReference type="Pfam" id="PF14343">
    <property type="entry name" value="PrcB_C"/>
    <property type="match status" value="1"/>
</dbReference>
<dbReference type="RefSeq" id="WP_014730336.1">
    <property type="nucleotide sequence ID" value="NC_017934.1"/>
</dbReference>
<proteinExistence type="predicted"/>
<feature type="domain" description="PrcB C-terminal" evidence="1">
    <location>
        <begin position="177"/>
        <end position="233"/>
    </location>
</feature>
<dbReference type="InterPro" id="IPR025748">
    <property type="entry name" value="PrcB_C_dom"/>
</dbReference>
<evidence type="ECO:0000259" key="1">
    <source>
        <dbReference type="Pfam" id="PF14343"/>
    </source>
</evidence>
<evidence type="ECO:0000313" key="3">
    <source>
        <dbReference type="Proteomes" id="UP000002881"/>
    </source>
</evidence>
<dbReference type="HOGENOM" id="CLU_1115045_0_0_0"/>
<keyword evidence="3" id="KW-1185">Reference proteome</keyword>
<gene>
    <name evidence="2" type="ORF">Theba_0503</name>
</gene>
<dbReference type="eggNOG" id="ENOG50338HY">
    <property type="taxonomic scope" value="Bacteria"/>
</dbReference>
<dbReference type="AlphaFoldDB" id="I2F2S6"/>
<dbReference type="GeneID" id="87106354"/>
<organism evidence="2 3">
    <name type="scientific">Mesotoga prima MesG1.Ag.4.2</name>
    <dbReference type="NCBI Taxonomy" id="660470"/>
    <lineage>
        <taxon>Bacteria</taxon>
        <taxon>Thermotogati</taxon>
        <taxon>Thermotogota</taxon>
        <taxon>Thermotogae</taxon>
        <taxon>Kosmotogales</taxon>
        <taxon>Kosmotogaceae</taxon>
        <taxon>Mesotoga</taxon>
    </lineage>
</organism>
<reference evidence="2 3" key="1">
    <citation type="journal article" date="2012" name="Genome Biol. Evol.">
        <title>Genome Sequence of the Mesophilic Thermotogales Bacterium Mesotoga prima MesG1.Ag.4.2 Reveals the Largest Thermotogales Genome To Date.</title>
        <authorList>
            <person name="Zhaxybayeva O."/>
            <person name="Swithers K.S."/>
            <person name="Foght J."/>
            <person name="Green A.G."/>
            <person name="Bruce D."/>
            <person name="Detter C."/>
            <person name="Han S."/>
            <person name="Teshima H."/>
            <person name="Han J."/>
            <person name="Woyke T."/>
            <person name="Pitluck S."/>
            <person name="Nolan M."/>
            <person name="Ivanova N."/>
            <person name="Pati A."/>
            <person name="Land M.L."/>
            <person name="Dlutek M."/>
            <person name="Doolittle W.F."/>
            <person name="Noll K.M."/>
            <person name="Nesbo C.L."/>
        </authorList>
    </citation>
    <scope>NUCLEOTIDE SEQUENCE [LARGE SCALE GENOMIC DNA]</scope>
    <source>
        <strain evidence="3">mesG1.Ag.4.2</strain>
    </source>
</reference>
<dbReference type="Proteomes" id="UP000002881">
    <property type="component" value="Chromosome"/>
</dbReference>
<name>I2F2S6_9BACT</name>
<sequence length="268" mass="29792" precursor="true">MKKLIIVFIAIVLLSPFLVAFQVDYTELSSYEPLVLDESTGSRKKSVDFSVLSASDSNKVVIIASGWLFDPESEEQEREASIQLKVNGECYEKIVSLARQGLYFVMKPFLLSFERGYSLSVMELVLDYESVLEDAVKKLEYECLAVEIERSIEAGILIGVVEEKGFRETSVISGEPVLVIQAGEKPTGGYEIEVTSVLLIETRTIKVYATLHSPGSGEFVTQAFTYPRKAIKILGLVPGTYDLIVELEVMKDERVTDTEVFSSSLSVE</sequence>
<dbReference type="EMBL" id="CP003532">
    <property type="protein sequence ID" value="AFK06229.1"/>
    <property type="molecule type" value="Genomic_DNA"/>
</dbReference>